<dbReference type="InterPro" id="IPR000719">
    <property type="entry name" value="Prot_kinase_dom"/>
</dbReference>
<accession>A0A1G9A572</accession>
<dbReference type="Pfam" id="PF03793">
    <property type="entry name" value="PASTA"/>
    <property type="match status" value="4"/>
</dbReference>
<feature type="transmembrane region" description="Helical" evidence="10">
    <location>
        <begin position="328"/>
        <end position="349"/>
    </location>
</feature>
<feature type="domain" description="Protein kinase" evidence="11">
    <location>
        <begin position="10"/>
        <end position="275"/>
    </location>
</feature>
<dbReference type="FunFam" id="1.10.510.10:FF:000021">
    <property type="entry name" value="Serine/threonine protein kinase"/>
    <property type="match status" value="1"/>
</dbReference>
<evidence type="ECO:0000256" key="7">
    <source>
        <dbReference type="ARBA" id="ARBA00047899"/>
    </source>
</evidence>
<dbReference type="GO" id="GO:0005524">
    <property type="term" value="F:ATP binding"/>
    <property type="evidence" value="ECO:0007669"/>
    <property type="project" value="UniProtKB-KW"/>
</dbReference>
<evidence type="ECO:0000256" key="10">
    <source>
        <dbReference type="SAM" id="Phobius"/>
    </source>
</evidence>
<comment type="catalytic activity">
    <reaction evidence="7">
        <text>L-threonyl-[protein] + ATP = O-phospho-L-threonyl-[protein] + ADP + H(+)</text>
        <dbReference type="Rhea" id="RHEA:46608"/>
        <dbReference type="Rhea" id="RHEA-COMP:11060"/>
        <dbReference type="Rhea" id="RHEA-COMP:11605"/>
        <dbReference type="ChEBI" id="CHEBI:15378"/>
        <dbReference type="ChEBI" id="CHEBI:30013"/>
        <dbReference type="ChEBI" id="CHEBI:30616"/>
        <dbReference type="ChEBI" id="CHEBI:61977"/>
        <dbReference type="ChEBI" id="CHEBI:456216"/>
        <dbReference type="EC" id="2.7.11.1"/>
    </reaction>
</comment>
<protein>
    <recommendedName>
        <fullName evidence="1">non-specific serine/threonine protein kinase</fullName>
        <ecNumber evidence="1">2.7.11.1</ecNumber>
    </recommendedName>
</protein>
<dbReference type="OrthoDB" id="9788659at2"/>
<evidence type="ECO:0000256" key="6">
    <source>
        <dbReference type="ARBA" id="ARBA00022840"/>
    </source>
</evidence>
<dbReference type="STRING" id="576118.SAMN05216216_101119"/>
<dbReference type="PROSITE" id="PS51178">
    <property type="entry name" value="PASTA"/>
    <property type="match status" value="3"/>
</dbReference>
<dbReference type="NCBIfam" id="NF033483">
    <property type="entry name" value="PknB_PASTA_kin"/>
    <property type="match status" value="1"/>
</dbReference>
<keyword evidence="10" id="KW-0472">Membrane</keyword>
<evidence type="ECO:0000256" key="4">
    <source>
        <dbReference type="ARBA" id="ARBA00022741"/>
    </source>
</evidence>
<dbReference type="PANTHER" id="PTHR43289">
    <property type="entry name" value="MITOGEN-ACTIVATED PROTEIN KINASE KINASE KINASE 20-RELATED"/>
    <property type="match status" value="1"/>
</dbReference>
<evidence type="ECO:0000256" key="3">
    <source>
        <dbReference type="ARBA" id="ARBA00022679"/>
    </source>
</evidence>
<dbReference type="CDD" id="cd06577">
    <property type="entry name" value="PASTA_pknB"/>
    <property type="match status" value="3"/>
</dbReference>
<evidence type="ECO:0000256" key="5">
    <source>
        <dbReference type="ARBA" id="ARBA00022777"/>
    </source>
</evidence>
<dbReference type="Gene3D" id="1.10.510.10">
    <property type="entry name" value="Transferase(Phosphotransferase) domain 1"/>
    <property type="match status" value="1"/>
</dbReference>
<dbReference type="Gene3D" id="2.60.40.2560">
    <property type="match status" value="1"/>
</dbReference>
<keyword evidence="4" id="KW-0547">Nucleotide-binding</keyword>
<dbReference type="RefSeq" id="WP_092983662.1">
    <property type="nucleotide sequence ID" value="NZ_FNFY01000001.1"/>
</dbReference>
<dbReference type="EC" id="2.7.11.1" evidence="1"/>
<proteinExistence type="predicted"/>
<name>A0A1G9A572_9BACL</name>
<dbReference type="Gene3D" id="3.30.10.20">
    <property type="match status" value="4"/>
</dbReference>
<dbReference type="Pfam" id="PF00069">
    <property type="entry name" value="Pkinase"/>
    <property type="match status" value="1"/>
</dbReference>
<feature type="domain" description="PASTA" evidence="12">
    <location>
        <begin position="554"/>
        <end position="620"/>
    </location>
</feature>
<comment type="catalytic activity">
    <reaction evidence="8">
        <text>L-seryl-[protein] + ATP = O-phospho-L-seryl-[protein] + ADP + H(+)</text>
        <dbReference type="Rhea" id="RHEA:17989"/>
        <dbReference type="Rhea" id="RHEA-COMP:9863"/>
        <dbReference type="Rhea" id="RHEA-COMP:11604"/>
        <dbReference type="ChEBI" id="CHEBI:15378"/>
        <dbReference type="ChEBI" id="CHEBI:29999"/>
        <dbReference type="ChEBI" id="CHEBI:30616"/>
        <dbReference type="ChEBI" id="CHEBI:83421"/>
        <dbReference type="ChEBI" id="CHEBI:456216"/>
        <dbReference type="EC" id="2.7.11.1"/>
    </reaction>
</comment>
<feature type="domain" description="PASTA" evidence="12">
    <location>
        <begin position="485"/>
        <end position="553"/>
    </location>
</feature>
<evidence type="ECO:0000313" key="13">
    <source>
        <dbReference type="EMBL" id="SDK22512.1"/>
    </source>
</evidence>
<keyword evidence="3" id="KW-0808">Transferase</keyword>
<evidence type="ECO:0000313" key="14">
    <source>
        <dbReference type="Proteomes" id="UP000199008"/>
    </source>
</evidence>
<dbReference type="PROSITE" id="PS50011">
    <property type="entry name" value="PROTEIN_KINASE_DOM"/>
    <property type="match status" value="1"/>
</dbReference>
<feature type="domain" description="PASTA" evidence="12">
    <location>
        <begin position="353"/>
        <end position="420"/>
    </location>
</feature>
<dbReference type="CDD" id="cd14014">
    <property type="entry name" value="STKc_PknB_like"/>
    <property type="match status" value="1"/>
</dbReference>
<dbReference type="EMBL" id="FNFY01000001">
    <property type="protein sequence ID" value="SDK22512.1"/>
    <property type="molecule type" value="Genomic_DNA"/>
</dbReference>
<dbReference type="SUPFAM" id="SSF56112">
    <property type="entry name" value="Protein kinase-like (PK-like)"/>
    <property type="match status" value="1"/>
</dbReference>
<keyword evidence="5 13" id="KW-0418">Kinase</keyword>
<dbReference type="InterPro" id="IPR011009">
    <property type="entry name" value="Kinase-like_dom_sf"/>
</dbReference>
<feature type="region of interest" description="Disordered" evidence="9">
    <location>
        <begin position="299"/>
        <end position="323"/>
    </location>
</feature>
<dbReference type="Gene3D" id="3.30.200.20">
    <property type="entry name" value="Phosphorylase Kinase, domain 1"/>
    <property type="match status" value="1"/>
</dbReference>
<reference evidence="14" key="1">
    <citation type="submission" date="2016-10" db="EMBL/GenBank/DDBJ databases">
        <authorList>
            <person name="Varghese N."/>
            <person name="Submissions S."/>
        </authorList>
    </citation>
    <scope>NUCLEOTIDE SEQUENCE [LARGE SCALE GENOMIC DNA]</scope>
    <source>
        <strain evidence="14">CGMCC 1.8895</strain>
    </source>
</reference>
<sequence>MIGQLLSERYKVLKYLGGGMSSVYLAEDIILNRDVVVKMIKVDVHNKDKSRQRFQREVESTIQLSHPNIVNVLDVDETDEYQLLVTEMVDGPTLKQYIEDNHEISIDEAVELSVQILKGIEHAHERGIIHRDIKPQNILLDNEKKVRITDFGIAKALSETRMTETNQVMGSVQYISPEQAKGQNTDERTDIYSFGIVLFELLTGRVPFSGETPVSVALKQISEDLPDIDGFREVPQGLKNILFRCTEKNPEDRYRYVETVLEDLKKYRGNTTPYINNNKKHEDQTIVTKAVTPAALSGAAAASAAEAERDDEEQHEDKEAEPKKKRRTLWLIPILFLLLSAGLLVYLFIQQNETVTMDMPDLSGMTLEEAEAELLEHDLETGDVSEEYSDSFNEGQVIETAPAGGEQIDSGSSVDFLVSSGLEPYSMEDFTGSAYDDIMDTLNNLAFNSVTLVPENGGSPPGTVTSQSIDTGEEVHPADHDLELGVETYTVPDFTGTDYESAEETLNNVNFNEINREDSYHDDVEEGAVISQSVESGTAVYPHEGSITLNVSRGQEAIEIVDYSGQSAESARSALEEEGFNVNIAEELYNESVEEGDVISQSPNYGHFLPGSTIDLIVSLGEEPPQNMQYATTVNIPYGDTEEEEESGSEEDSEGETGEGTDGDDGETDSQNPPKTVNIYIDDANNSIDDVHTSLEITEDTDETIRLEIEPDENGMFMVEVDEEEVVNEEIPYNE</sequence>
<dbReference type="PROSITE" id="PS00108">
    <property type="entry name" value="PROTEIN_KINASE_ST"/>
    <property type="match status" value="1"/>
</dbReference>
<dbReference type="PANTHER" id="PTHR43289:SF34">
    <property type="entry name" value="SERINE_THREONINE-PROTEIN KINASE YBDM-RELATED"/>
    <property type="match status" value="1"/>
</dbReference>
<keyword evidence="14" id="KW-1185">Reference proteome</keyword>
<evidence type="ECO:0000259" key="11">
    <source>
        <dbReference type="PROSITE" id="PS50011"/>
    </source>
</evidence>
<evidence type="ECO:0000256" key="1">
    <source>
        <dbReference type="ARBA" id="ARBA00012513"/>
    </source>
</evidence>
<keyword evidence="6" id="KW-0067">ATP-binding</keyword>
<keyword evidence="2 13" id="KW-0723">Serine/threonine-protein kinase</keyword>
<dbReference type="GO" id="GO:0004674">
    <property type="term" value="F:protein serine/threonine kinase activity"/>
    <property type="evidence" value="ECO:0007669"/>
    <property type="project" value="UniProtKB-KW"/>
</dbReference>
<dbReference type="SMART" id="SM00740">
    <property type="entry name" value="PASTA"/>
    <property type="match status" value="4"/>
</dbReference>
<dbReference type="AlphaFoldDB" id="A0A1G9A572"/>
<dbReference type="InterPro" id="IPR008271">
    <property type="entry name" value="Ser/Thr_kinase_AS"/>
</dbReference>
<keyword evidence="10" id="KW-1133">Transmembrane helix</keyword>
<dbReference type="InterPro" id="IPR005543">
    <property type="entry name" value="PASTA_dom"/>
</dbReference>
<evidence type="ECO:0000256" key="8">
    <source>
        <dbReference type="ARBA" id="ARBA00048679"/>
    </source>
</evidence>
<dbReference type="Proteomes" id="UP000199008">
    <property type="component" value="Unassembled WGS sequence"/>
</dbReference>
<evidence type="ECO:0000259" key="12">
    <source>
        <dbReference type="PROSITE" id="PS51178"/>
    </source>
</evidence>
<feature type="compositionally biased region" description="Acidic residues" evidence="9">
    <location>
        <begin position="640"/>
        <end position="668"/>
    </location>
</feature>
<evidence type="ECO:0000256" key="9">
    <source>
        <dbReference type="SAM" id="MobiDB-lite"/>
    </source>
</evidence>
<evidence type="ECO:0000256" key="2">
    <source>
        <dbReference type="ARBA" id="ARBA00022527"/>
    </source>
</evidence>
<organism evidence="13 14">
    <name type="scientific">Lacicoccus qingdaonensis</name>
    <dbReference type="NCBI Taxonomy" id="576118"/>
    <lineage>
        <taxon>Bacteria</taxon>
        <taxon>Bacillati</taxon>
        <taxon>Bacillota</taxon>
        <taxon>Bacilli</taxon>
        <taxon>Bacillales</taxon>
        <taxon>Salinicoccaceae</taxon>
        <taxon>Lacicoccus</taxon>
    </lineage>
</organism>
<dbReference type="SMART" id="SM00220">
    <property type="entry name" value="S_TKc"/>
    <property type="match status" value="1"/>
</dbReference>
<gene>
    <name evidence="13" type="ORF">SAMN05216216_101119</name>
</gene>
<keyword evidence="10" id="KW-0812">Transmembrane</keyword>
<feature type="region of interest" description="Disordered" evidence="9">
    <location>
        <begin position="636"/>
        <end position="679"/>
    </location>
</feature>